<evidence type="ECO:0000256" key="3">
    <source>
        <dbReference type="ARBA" id="ARBA00023125"/>
    </source>
</evidence>
<keyword evidence="4" id="KW-0804">Transcription</keyword>
<dbReference type="EMBL" id="JAATIQ010000136">
    <property type="protein sequence ID" value="KAF4378474.1"/>
    <property type="molecule type" value="Genomic_DNA"/>
</dbReference>
<dbReference type="InterPro" id="IPR033897">
    <property type="entry name" value="SRF-like_MADS-box"/>
</dbReference>
<name>A0A7J6G6A3_CANSA</name>
<dbReference type="Proteomes" id="UP000583929">
    <property type="component" value="Unassembled WGS sequence"/>
</dbReference>
<protein>
    <recommendedName>
        <fullName evidence="7">MADS-box domain-containing protein</fullName>
    </recommendedName>
</protein>
<dbReference type="InterPro" id="IPR036879">
    <property type="entry name" value="TF_MADSbox_sf"/>
</dbReference>
<accession>A0A7J6G6A3</accession>
<dbReference type="GO" id="GO:0046983">
    <property type="term" value="F:protein dimerization activity"/>
    <property type="evidence" value="ECO:0007669"/>
    <property type="project" value="InterPro"/>
</dbReference>
<dbReference type="AlphaFoldDB" id="A0A7J6G6A3"/>
<dbReference type="GO" id="GO:0000978">
    <property type="term" value="F:RNA polymerase II cis-regulatory region sequence-specific DNA binding"/>
    <property type="evidence" value="ECO:0007669"/>
    <property type="project" value="TreeGrafter"/>
</dbReference>
<dbReference type="GO" id="GO:0000981">
    <property type="term" value="F:DNA-binding transcription factor activity, RNA polymerase II-specific"/>
    <property type="evidence" value="ECO:0007669"/>
    <property type="project" value="InterPro"/>
</dbReference>
<dbReference type="Gene3D" id="3.40.1810.10">
    <property type="entry name" value="Transcription factor, MADS-box"/>
    <property type="match status" value="1"/>
</dbReference>
<dbReference type="GO" id="GO:0045944">
    <property type="term" value="P:positive regulation of transcription by RNA polymerase II"/>
    <property type="evidence" value="ECO:0007669"/>
    <property type="project" value="InterPro"/>
</dbReference>
<dbReference type="GO" id="GO:0005634">
    <property type="term" value="C:nucleus"/>
    <property type="evidence" value="ECO:0007669"/>
    <property type="project" value="UniProtKB-SubCell"/>
</dbReference>
<dbReference type="CDD" id="cd00266">
    <property type="entry name" value="MADS_SRF_like"/>
    <property type="match status" value="1"/>
</dbReference>
<evidence type="ECO:0000259" key="7">
    <source>
        <dbReference type="PROSITE" id="PS50066"/>
    </source>
</evidence>
<dbReference type="PROSITE" id="PS50066">
    <property type="entry name" value="MADS_BOX_2"/>
    <property type="match status" value="1"/>
</dbReference>
<keyword evidence="5" id="KW-0539">Nucleus</keyword>
<sequence length="157" mass="17558">MKRQFRIEKIDDKQRRLVSFSKRKSGLFNKAKQLSHLTGAEIAVIILSETGRPYVQAFPTPSSFESLVAPFVSSSPSTSTAEATHEMTSSMSTETGTSTQGEDVFNINDSLRYLLDFDVENCNDLKELEALKKKLEETRKRTAVALDLSVAEYLLSD</sequence>
<organism evidence="8 9">
    <name type="scientific">Cannabis sativa</name>
    <name type="common">Hemp</name>
    <name type="synonym">Marijuana</name>
    <dbReference type="NCBI Taxonomy" id="3483"/>
    <lineage>
        <taxon>Eukaryota</taxon>
        <taxon>Viridiplantae</taxon>
        <taxon>Streptophyta</taxon>
        <taxon>Embryophyta</taxon>
        <taxon>Tracheophyta</taxon>
        <taxon>Spermatophyta</taxon>
        <taxon>Magnoliopsida</taxon>
        <taxon>eudicotyledons</taxon>
        <taxon>Gunneridae</taxon>
        <taxon>Pentapetalae</taxon>
        <taxon>rosids</taxon>
        <taxon>fabids</taxon>
        <taxon>Rosales</taxon>
        <taxon>Cannabaceae</taxon>
        <taxon>Cannabis</taxon>
    </lineage>
</organism>
<proteinExistence type="predicted"/>
<dbReference type="InterPro" id="IPR002100">
    <property type="entry name" value="TF_MADSbox"/>
</dbReference>
<dbReference type="SMART" id="SM00432">
    <property type="entry name" value="MADS"/>
    <property type="match status" value="1"/>
</dbReference>
<comment type="caution">
    <text evidence="8">The sequence shown here is derived from an EMBL/GenBank/DDBJ whole genome shotgun (WGS) entry which is preliminary data.</text>
</comment>
<dbReference type="Pfam" id="PF00319">
    <property type="entry name" value="SRF-TF"/>
    <property type="match status" value="1"/>
</dbReference>
<evidence type="ECO:0000256" key="2">
    <source>
        <dbReference type="ARBA" id="ARBA00023015"/>
    </source>
</evidence>
<keyword evidence="3" id="KW-0238">DNA-binding</keyword>
<evidence type="ECO:0000256" key="6">
    <source>
        <dbReference type="SAM" id="MobiDB-lite"/>
    </source>
</evidence>
<dbReference type="PRINTS" id="PR00404">
    <property type="entry name" value="MADSDOMAIN"/>
</dbReference>
<keyword evidence="2" id="KW-0805">Transcription regulation</keyword>
<reference evidence="8 9" key="1">
    <citation type="journal article" date="2020" name="bioRxiv">
        <title>Sequence and annotation of 42 cannabis genomes reveals extensive copy number variation in cannabinoid synthesis and pathogen resistance genes.</title>
        <authorList>
            <person name="Mckernan K.J."/>
            <person name="Helbert Y."/>
            <person name="Kane L.T."/>
            <person name="Ebling H."/>
            <person name="Zhang L."/>
            <person name="Liu B."/>
            <person name="Eaton Z."/>
            <person name="Mclaughlin S."/>
            <person name="Kingan S."/>
            <person name="Baybayan P."/>
            <person name="Concepcion G."/>
            <person name="Jordan M."/>
            <person name="Riva A."/>
            <person name="Barbazuk W."/>
            <person name="Harkins T."/>
        </authorList>
    </citation>
    <scope>NUCLEOTIDE SEQUENCE [LARGE SCALE GENOMIC DNA]</scope>
    <source>
        <strain evidence="9">cv. Jamaican Lion 4</strain>
        <tissue evidence="8">Leaf</tissue>
    </source>
</reference>
<gene>
    <name evidence="8" type="ORF">G4B88_027534</name>
</gene>
<feature type="region of interest" description="Disordered" evidence="6">
    <location>
        <begin position="75"/>
        <end position="101"/>
    </location>
</feature>
<comment type="subcellular location">
    <subcellularLocation>
        <location evidence="1">Nucleus</location>
    </subcellularLocation>
</comment>
<dbReference type="PANTHER" id="PTHR11945:SF534">
    <property type="entry name" value="MYOCYTE-SPECIFIC ENHANCER FACTOR 2"/>
    <property type="match status" value="1"/>
</dbReference>
<evidence type="ECO:0000313" key="8">
    <source>
        <dbReference type="EMBL" id="KAF4378474.1"/>
    </source>
</evidence>
<evidence type="ECO:0000256" key="4">
    <source>
        <dbReference type="ARBA" id="ARBA00023163"/>
    </source>
</evidence>
<keyword evidence="9" id="KW-1185">Reference proteome</keyword>
<evidence type="ECO:0000313" key="9">
    <source>
        <dbReference type="Proteomes" id="UP000583929"/>
    </source>
</evidence>
<dbReference type="PANTHER" id="PTHR11945">
    <property type="entry name" value="MADS BOX PROTEIN"/>
    <property type="match status" value="1"/>
</dbReference>
<dbReference type="SUPFAM" id="SSF55455">
    <property type="entry name" value="SRF-like"/>
    <property type="match status" value="1"/>
</dbReference>
<evidence type="ECO:0000256" key="1">
    <source>
        <dbReference type="ARBA" id="ARBA00004123"/>
    </source>
</evidence>
<feature type="domain" description="MADS-box" evidence="7">
    <location>
        <begin position="1"/>
        <end position="60"/>
    </location>
</feature>
<evidence type="ECO:0000256" key="5">
    <source>
        <dbReference type="ARBA" id="ARBA00023242"/>
    </source>
</evidence>